<protein>
    <submittedName>
        <fullName evidence="2">Uncharacterized protein</fullName>
    </submittedName>
</protein>
<sequence length="296" mass="32355">MSDPSTALSLPSPEHKALLEAMQSLLAPLGRLAVAQGLHFDSLEALLKLAMVQAAREAALKAKPEALPHRLVSRIATATGINRREVTRLVGESLEAPRPRPSMALRLFFRWSTDPALPQDEAGLPRQGPAPSFDALAALVTRDVHPRSLLDDMLRLKLVTWQQDSDRVSLNRAALVPDRDQARLLGLLGGNVGDHLSAAVDNVAGEQPRHFEQAIWANGLSLDSAQGVRGLVESHWQQLTQQLVPELQRRIDRDEADGAPTDAVVRVGMFMYSQRRPAPTAEPARDEEDFPDGAND</sequence>
<feature type="compositionally biased region" description="Acidic residues" evidence="1">
    <location>
        <begin position="285"/>
        <end position="296"/>
    </location>
</feature>
<reference evidence="2 3" key="1">
    <citation type="journal article" date="2019" name="Int. J. Syst. Evol. Microbiol.">
        <title>The Global Catalogue of Microorganisms (GCM) 10K type strain sequencing project: providing services to taxonomists for standard genome sequencing and annotation.</title>
        <authorList>
            <consortium name="The Broad Institute Genomics Platform"/>
            <consortium name="The Broad Institute Genome Sequencing Center for Infectious Disease"/>
            <person name="Wu L."/>
            <person name="Ma J."/>
        </authorList>
    </citation>
    <scope>NUCLEOTIDE SEQUENCE [LARGE SCALE GENOMIC DNA]</scope>
    <source>
        <strain evidence="2 3">JCM 15503</strain>
    </source>
</reference>
<accession>A0ABN1K2D7</accession>
<dbReference type="RefSeq" id="WP_141290210.1">
    <property type="nucleotide sequence ID" value="NZ_BAAAEW010000014.1"/>
</dbReference>
<evidence type="ECO:0000313" key="2">
    <source>
        <dbReference type="EMBL" id="GAA0752534.1"/>
    </source>
</evidence>
<evidence type="ECO:0000256" key="1">
    <source>
        <dbReference type="SAM" id="MobiDB-lite"/>
    </source>
</evidence>
<dbReference type="EMBL" id="BAAAEW010000014">
    <property type="protein sequence ID" value="GAA0752534.1"/>
    <property type="molecule type" value="Genomic_DNA"/>
</dbReference>
<feature type="region of interest" description="Disordered" evidence="1">
    <location>
        <begin position="274"/>
        <end position="296"/>
    </location>
</feature>
<proteinExistence type="predicted"/>
<dbReference type="InterPro" id="IPR045445">
    <property type="entry name" value="DUF6502"/>
</dbReference>
<dbReference type="Proteomes" id="UP001500279">
    <property type="component" value="Unassembled WGS sequence"/>
</dbReference>
<name>A0ABN1K2D7_9BURK</name>
<organism evidence="2 3">
    <name type="scientific">Ideonella azotifigens</name>
    <dbReference type="NCBI Taxonomy" id="513160"/>
    <lineage>
        <taxon>Bacteria</taxon>
        <taxon>Pseudomonadati</taxon>
        <taxon>Pseudomonadota</taxon>
        <taxon>Betaproteobacteria</taxon>
        <taxon>Burkholderiales</taxon>
        <taxon>Sphaerotilaceae</taxon>
        <taxon>Ideonella</taxon>
    </lineage>
</organism>
<keyword evidence="3" id="KW-1185">Reference proteome</keyword>
<evidence type="ECO:0000313" key="3">
    <source>
        <dbReference type="Proteomes" id="UP001500279"/>
    </source>
</evidence>
<comment type="caution">
    <text evidence="2">The sequence shown here is derived from an EMBL/GenBank/DDBJ whole genome shotgun (WGS) entry which is preliminary data.</text>
</comment>
<gene>
    <name evidence="2" type="ORF">GCM10009107_26480</name>
</gene>
<dbReference type="Pfam" id="PF20112">
    <property type="entry name" value="DUF6502"/>
    <property type="match status" value="1"/>
</dbReference>